<sequence length="276" mass="29579">MFNLMAELFSYPFIARAVVVGILVSLCAALLGVSLVLKRYSMIGDGLSHVGFGTLAAATALNVAPLTVSVPVVVLAAFLLLRLTENSRIKGDAAIALISTSSLAIGVIVISLTTGMNTDVCNYMFGSILAMSKNDVTLSIVLSIVVLILFVVFYHRIFAVTFDETFARAVGMRTGLYNMLIAVLTAVTIVLGMRMMGVLLISSLIIFPALTSMRICKRFLTVTISSAIISAACFFVGMILSYEFATPTGASIVMVNIFVFLLYWIIGIGMRKAAQK</sequence>
<proteinExistence type="predicted"/>
<dbReference type="EMBL" id="CP042469">
    <property type="protein sequence ID" value="QOX63872.1"/>
    <property type="molecule type" value="Genomic_DNA"/>
</dbReference>
<reference evidence="1" key="1">
    <citation type="submission" date="2019-08" db="EMBL/GenBank/DDBJ databases">
        <title>Genome sequence of Clostridiales bacterium MT110.</title>
        <authorList>
            <person name="Cao J."/>
        </authorList>
    </citation>
    <scope>NUCLEOTIDE SEQUENCE</scope>
    <source>
        <strain evidence="1">MT110</strain>
    </source>
</reference>
<accession>A0ACD1ABR0</accession>
<protein>
    <submittedName>
        <fullName evidence="1">Metal ABC transporter permease</fullName>
    </submittedName>
</protein>
<name>A0ACD1ABR0_9FIRM</name>
<gene>
    <name evidence="1" type="ORF">FRZ06_11275</name>
</gene>
<dbReference type="Proteomes" id="UP000594014">
    <property type="component" value="Chromosome"/>
</dbReference>
<evidence type="ECO:0000313" key="2">
    <source>
        <dbReference type="Proteomes" id="UP000594014"/>
    </source>
</evidence>
<organism evidence="1 2">
    <name type="scientific">Anoxybacterium hadale</name>
    <dbReference type="NCBI Taxonomy" id="3408580"/>
    <lineage>
        <taxon>Bacteria</taxon>
        <taxon>Bacillati</taxon>
        <taxon>Bacillota</taxon>
        <taxon>Clostridia</taxon>
        <taxon>Peptostreptococcales</taxon>
        <taxon>Anaerovoracaceae</taxon>
        <taxon>Anoxybacterium</taxon>
    </lineage>
</organism>
<evidence type="ECO:0000313" key="1">
    <source>
        <dbReference type="EMBL" id="QOX63872.1"/>
    </source>
</evidence>
<keyword evidence="2" id="KW-1185">Reference proteome</keyword>